<gene>
    <name evidence="2" type="ORF">E1298_10290</name>
</gene>
<dbReference type="InterPro" id="IPR006637">
    <property type="entry name" value="ChW"/>
</dbReference>
<keyword evidence="3" id="KW-1185">Reference proteome</keyword>
<sequence length="209" mass="22310">MNRFIHTGGKAMKALVALSTGAVLGLTGLADAGIAQERPATATGRTSGPMTYGKGVTVQQALKAEVARRGAAAYSVCYQAHVAYLNWQNVTCNGGIAGTVGRNLAIEAVNVAVSGATFCVEAHIRDKDWQGEQCARDQWLHVGTEGQNRPMEALRFWVGGPTKEVGQAHVQDWDWLGVVANNYDSPLRIELGTTGRGLMLEAFTLQIVN</sequence>
<keyword evidence="1" id="KW-0732">Signal</keyword>
<proteinExistence type="predicted"/>
<protein>
    <submittedName>
        <fullName evidence="2">Uncharacterized protein</fullName>
    </submittedName>
</protein>
<accession>A0A4R5C0G6</accession>
<dbReference type="Proteomes" id="UP000294513">
    <property type="component" value="Unassembled WGS sequence"/>
</dbReference>
<evidence type="ECO:0000313" key="2">
    <source>
        <dbReference type="EMBL" id="TDD93058.1"/>
    </source>
</evidence>
<reference evidence="2 3" key="1">
    <citation type="submission" date="2019-03" db="EMBL/GenBank/DDBJ databases">
        <title>Draft genome sequences of novel Actinobacteria.</title>
        <authorList>
            <person name="Sahin N."/>
            <person name="Ay H."/>
            <person name="Saygin H."/>
        </authorList>
    </citation>
    <scope>NUCLEOTIDE SEQUENCE [LARGE SCALE GENOMIC DNA]</scope>
    <source>
        <strain evidence="2 3">H3C3</strain>
    </source>
</reference>
<dbReference type="SMART" id="SM00728">
    <property type="entry name" value="ChW"/>
    <property type="match status" value="1"/>
</dbReference>
<organism evidence="2 3">
    <name type="scientific">Actinomadura rubrisoli</name>
    <dbReference type="NCBI Taxonomy" id="2530368"/>
    <lineage>
        <taxon>Bacteria</taxon>
        <taxon>Bacillati</taxon>
        <taxon>Actinomycetota</taxon>
        <taxon>Actinomycetes</taxon>
        <taxon>Streptosporangiales</taxon>
        <taxon>Thermomonosporaceae</taxon>
        <taxon>Actinomadura</taxon>
    </lineage>
</organism>
<feature type="signal peptide" evidence="1">
    <location>
        <begin position="1"/>
        <end position="32"/>
    </location>
</feature>
<dbReference type="OrthoDB" id="3444343at2"/>
<feature type="chain" id="PRO_5020485459" evidence="1">
    <location>
        <begin position="33"/>
        <end position="209"/>
    </location>
</feature>
<dbReference type="EMBL" id="SMKU01000035">
    <property type="protein sequence ID" value="TDD93058.1"/>
    <property type="molecule type" value="Genomic_DNA"/>
</dbReference>
<name>A0A4R5C0G6_9ACTN</name>
<dbReference type="AlphaFoldDB" id="A0A4R5C0G6"/>
<dbReference type="RefSeq" id="WP_131891702.1">
    <property type="nucleotide sequence ID" value="NZ_SMKU01000035.1"/>
</dbReference>
<evidence type="ECO:0000313" key="3">
    <source>
        <dbReference type="Proteomes" id="UP000294513"/>
    </source>
</evidence>
<dbReference type="Pfam" id="PF07538">
    <property type="entry name" value="ChW"/>
    <property type="match status" value="1"/>
</dbReference>
<comment type="caution">
    <text evidence="2">The sequence shown here is derived from an EMBL/GenBank/DDBJ whole genome shotgun (WGS) entry which is preliminary data.</text>
</comment>
<evidence type="ECO:0000256" key="1">
    <source>
        <dbReference type="SAM" id="SignalP"/>
    </source>
</evidence>